<feature type="region of interest" description="Disordered" evidence="1">
    <location>
        <begin position="1"/>
        <end position="147"/>
    </location>
</feature>
<feature type="compositionally biased region" description="Basic and acidic residues" evidence="1">
    <location>
        <begin position="125"/>
        <end position="146"/>
    </location>
</feature>
<accession>A0ABR1LMP6</accession>
<reference evidence="2 3" key="1">
    <citation type="submission" date="2024-04" db="EMBL/GenBank/DDBJ databases">
        <title>Phyllosticta paracitricarpa is synonymous to the EU quarantine fungus P. citricarpa based on phylogenomic analyses.</title>
        <authorList>
            <consortium name="Lawrence Berkeley National Laboratory"/>
            <person name="Van ingen-buijs V.A."/>
            <person name="Van westerhoven A.C."/>
            <person name="Haridas S."/>
            <person name="Skiadas P."/>
            <person name="Martin F."/>
            <person name="Groenewald J.Z."/>
            <person name="Crous P.W."/>
            <person name="Seidl M.F."/>
        </authorList>
    </citation>
    <scope>NUCLEOTIDE SEQUENCE [LARGE SCALE GENOMIC DNA]</scope>
    <source>
        <strain evidence="2 3">CPC 17464</strain>
    </source>
</reference>
<feature type="compositionally biased region" description="Low complexity" evidence="1">
    <location>
        <begin position="24"/>
        <end position="34"/>
    </location>
</feature>
<organism evidence="2 3">
    <name type="scientific">Phyllosticta citribraziliensis</name>
    <dbReference type="NCBI Taxonomy" id="989973"/>
    <lineage>
        <taxon>Eukaryota</taxon>
        <taxon>Fungi</taxon>
        <taxon>Dikarya</taxon>
        <taxon>Ascomycota</taxon>
        <taxon>Pezizomycotina</taxon>
        <taxon>Dothideomycetes</taxon>
        <taxon>Dothideomycetes incertae sedis</taxon>
        <taxon>Botryosphaeriales</taxon>
        <taxon>Phyllostictaceae</taxon>
        <taxon>Phyllosticta</taxon>
    </lineage>
</organism>
<dbReference type="GeneID" id="92036020"/>
<evidence type="ECO:0000313" key="3">
    <source>
        <dbReference type="Proteomes" id="UP001360953"/>
    </source>
</evidence>
<sequence length="272" mass="28736">MSAHDNQQKRGQAAGDQPPPSAPRAPRSMRGSAPYGQGPTGFEDMQYQLEYNRQQPMFGTGVNFGGLHDTTAHQAGQRPRAPAPRKASGAPSLHRKESHGPLDVTSGLGASAPSPYSLGAVAENSGDHTPEPKMSAHAEDAGKQEDGANVAAMPAIVGRPPAPSIRLGDDTVPFKERREAWKTFMSAESQAMTQWTNAGAPACAQCQQKHAPPCFKRRAFKKRTAFIEAGKKEIDGRDTPTCERCGHDDLLGGIKENCANQGSAAAASAAAE</sequence>
<proteinExistence type="predicted"/>
<evidence type="ECO:0000256" key="1">
    <source>
        <dbReference type="SAM" id="MobiDB-lite"/>
    </source>
</evidence>
<keyword evidence="3" id="KW-1185">Reference proteome</keyword>
<name>A0ABR1LMP6_9PEZI</name>
<evidence type="ECO:0000313" key="2">
    <source>
        <dbReference type="EMBL" id="KAK7535938.1"/>
    </source>
</evidence>
<dbReference type="RefSeq" id="XP_066654354.1">
    <property type="nucleotide sequence ID" value="XM_066803114.1"/>
</dbReference>
<gene>
    <name evidence="2" type="ORF">J3D65DRAFT_668400</name>
</gene>
<comment type="caution">
    <text evidence="2">The sequence shown here is derived from an EMBL/GenBank/DDBJ whole genome shotgun (WGS) entry which is preliminary data.</text>
</comment>
<dbReference type="Proteomes" id="UP001360953">
    <property type="component" value="Unassembled WGS sequence"/>
</dbReference>
<dbReference type="EMBL" id="JBBPEH010000007">
    <property type="protein sequence ID" value="KAK7535938.1"/>
    <property type="molecule type" value="Genomic_DNA"/>
</dbReference>
<protein>
    <submittedName>
        <fullName evidence="2">Uncharacterized protein</fullName>
    </submittedName>
</protein>